<accession>A0ABR3V2F8</accession>
<feature type="transmembrane region" description="Helical" evidence="4">
    <location>
        <begin position="83"/>
        <end position="103"/>
    </location>
</feature>
<keyword evidence="7" id="KW-1185">Reference proteome</keyword>
<sequence>MTNSLTALCAVSSFLWIAHNLEDHQVIEHPRLSSLLVLLIASFSCYAVSFGAAWLPGTHGRFDDELLPSKPKRLNLPPKPRRYFLPGLVIAVLLRLELFHRVTLDLQCSAQGIEAFLPLLILLYELLPGRRTRPGRGADVDDHDDLGATVFDALGSWFTESRSSLTMAVAMLSLGAYLAGSQDPRSTFFCSTRDARYLVVFFQWVGLLLDAAIAIMLWRVLAWSRTTKNRLRTLSGLLLAASLGTALFYWASRVYLPTASESYSFQGLDSLYAFDVVFDGLAFSVFLVATSLLATEGSPLTLAATITFLFGLTEAIRKTTLTGTWENVAPGTIYIALMLVCVGFSCFAYANNIVTVVCIHRAFVVFILVAITLVATIYTPVKALRVVTEHPITRIIYDARTEANRWLVHATVSNSLKVAVDEYKERHNGRAPPPKFDVWYEYAKEQKSVILDHFPQIENDLLPFWGVSPSALREGVRRAAEEPSMALLEIKGGKAKHNLPPSSPDLPVINDLVALIKDFAKHLPDMELAINLDERPRVLAPADLVQRSIKKANRRRVGKLLPRAAEAEAEATAEAHPEPAVVKRAADEAQTQDSSGFTSATALREMTALTCPPGTKARAGTHWDIRDFCFSCAAPHSQGQYPADWARSQDICHQPDLFRLHSFHMTPSPLRPLQELLPVFSRSKTDSYRDILLPLRRITEPPPPPHEPFKFKQKSISWRGKVDRTSTTYEQFRGGHQERLVHLLSKPARSDRSRVQLVFQDGATKQARVELHQVMTGAVNDFLPLDVAFSSYTPCRAAGEQANCAAAAGIDDPAAEFRITAQAGESPGALHDPLSHRYVILVDTDHGPPRELLRTLRSGSVPLVASLFREWYSDRLRPWVHFVPVDLRYHALHGTLAYFVGVEREMGGFRLVKSSAGSEIAMQGREEDGRWIAEEGQKWAEKALRREDAQVYLFRLLLEWGRVVSEGREELGFVL</sequence>
<feature type="compositionally biased region" description="Polar residues" evidence="3">
    <location>
        <begin position="589"/>
        <end position="598"/>
    </location>
</feature>
<feature type="domain" description="Glycosyl transferase CAP10" evidence="5">
    <location>
        <begin position="653"/>
        <end position="960"/>
    </location>
</feature>
<feature type="transmembrane region" description="Helical" evidence="4">
    <location>
        <begin position="233"/>
        <end position="251"/>
    </location>
</feature>
<dbReference type="EMBL" id="JAZGSY010000496">
    <property type="protein sequence ID" value="KAL1835954.1"/>
    <property type="molecule type" value="Genomic_DNA"/>
</dbReference>
<feature type="transmembrane region" description="Helical" evidence="4">
    <location>
        <begin position="36"/>
        <end position="55"/>
    </location>
</feature>
<evidence type="ECO:0000313" key="6">
    <source>
        <dbReference type="EMBL" id="KAL1835954.1"/>
    </source>
</evidence>
<keyword evidence="2" id="KW-0808">Transferase</keyword>
<dbReference type="Proteomes" id="UP001583172">
    <property type="component" value="Unassembled WGS sequence"/>
</dbReference>
<feature type="transmembrane region" description="Helical" evidence="4">
    <location>
        <begin position="271"/>
        <end position="293"/>
    </location>
</feature>
<evidence type="ECO:0000256" key="2">
    <source>
        <dbReference type="ARBA" id="ARBA00022679"/>
    </source>
</evidence>
<name>A0ABR3V2F8_HUMIN</name>
<keyword evidence="4" id="KW-0812">Transmembrane</keyword>
<feature type="region of interest" description="Disordered" evidence="3">
    <location>
        <begin position="568"/>
        <end position="598"/>
    </location>
</feature>
<evidence type="ECO:0000256" key="4">
    <source>
        <dbReference type="SAM" id="Phobius"/>
    </source>
</evidence>
<feature type="transmembrane region" description="Helical" evidence="4">
    <location>
        <begin position="200"/>
        <end position="221"/>
    </location>
</feature>
<dbReference type="PANTHER" id="PTHR12203">
    <property type="entry name" value="KDEL LYS-ASP-GLU-LEU CONTAINING - RELATED"/>
    <property type="match status" value="1"/>
</dbReference>
<keyword evidence="4" id="KW-1133">Transmembrane helix</keyword>
<gene>
    <name evidence="6" type="ORF">VTJ49DRAFT_5765</name>
</gene>
<keyword evidence="4" id="KW-0472">Membrane</keyword>
<dbReference type="PANTHER" id="PTHR12203:SF35">
    <property type="entry name" value="PROTEIN O-GLUCOSYLTRANSFERASE 1"/>
    <property type="match status" value="1"/>
</dbReference>
<evidence type="ECO:0000256" key="1">
    <source>
        <dbReference type="ARBA" id="ARBA00010118"/>
    </source>
</evidence>
<dbReference type="InterPro" id="IPR006598">
    <property type="entry name" value="CAP10"/>
</dbReference>
<feature type="transmembrane region" description="Helical" evidence="4">
    <location>
        <begin position="300"/>
        <end position="316"/>
    </location>
</feature>
<evidence type="ECO:0000256" key="3">
    <source>
        <dbReference type="SAM" id="MobiDB-lite"/>
    </source>
</evidence>
<comment type="similarity">
    <text evidence="1">Belongs to the glycosyltransferase 90 family.</text>
</comment>
<evidence type="ECO:0000259" key="5">
    <source>
        <dbReference type="SMART" id="SM00672"/>
    </source>
</evidence>
<dbReference type="InterPro" id="IPR051091">
    <property type="entry name" value="O-Glucosyltr/Glycosyltrsf_90"/>
</dbReference>
<dbReference type="SMART" id="SM00672">
    <property type="entry name" value="CAP10"/>
    <property type="match status" value="1"/>
</dbReference>
<feature type="transmembrane region" description="Helical" evidence="4">
    <location>
        <begin position="328"/>
        <end position="350"/>
    </location>
</feature>
<organism evidence="6 7">
    <name type="scientific">Humicola insolens</name>
    <name type="common">Soft-rot fungus</name>
    <dbReference type="NCBI Taxonomy" id="85995"/>
    <lineage>
        <taxon>Eukaryota</taxon>
        <taxon>Fungi</taxon>
        <taxon>Dikarya</taxon>
        <taxon>Ascomycota</taxon>
        <taxon>Pezizomycotina</taxon>
        <taxon>Sordariomycetes</taxon>
        <taxon>Sordariomycetidae</taxon>
        <taxon>Sordariales</taxon>
        <taxon>Chaetomiaceae</taxon>
        <taxon>Mycothermus</taxon>
    </lineage>
</organism>
<proteinExistence type="inferred from homology"/>
<comment type="caution">
    <text evidence="6">The sequence shown here is derived from an EMBL/GenBank/DDBJ whole genome shotgun (WGS) entry which is preliminary data.</text>
</comment>
<feature type="transmembrane region" description="Helical" evidence="4">
    <location>
        <begin position="164"/>
        <end position="180"/>
    </location>
</feature>
<evidence type="ECO:0000313" key="7">
    <source>
        <dbReference type="Proteomes" id="UP001583172"/>
    </source>
</evidence>
<feature type="compositionally biased region" description="Low complexity" evidence="3">
    <location>
        <begin position="570"/>
        <end position="580"/>
    </location>
</feature>
<reference evidence="6 7" key="1">
    <citation type="journal article" date="2024" name="Commun. Biol.">
        <title>Comparative genomic analysis of thermophilic fungi reveals convergent evolutionary adaptations and gene losses.</title>
        <authorList>
            <person name="Steindorff A.S."/>
            <person name="Aguilar-Pontes M.V."/>
            <person name="Robinson A.J."/>
            <person name="Andreopoulos B."/>
            <person name="LaButti K."/>
            <person name="Kuo A."/>
            <person name="Mondo S."/>
            <person name="Riley R."/>
            <person name="Otillar R."/>
            <person name="Haridas S."/>
            <person name="Lipzen A."/>
            <person name="Grimwood J."/>
            <person name="Schmutz J."/>
            <person name="Clum A."/>
            <person name="Reid I.D."/>
            <person name="Moisan M.C."/>
            <person name="Butler G."/>
            <person name="Nguyen T.T.M."/>
            <person name="Dewar K."/>
            <person name="Conant G."/>
            <person name="Drula E."/>
            <person name="Henrissat B."/>
            <person name="Hansel C."/>
            <person name="Singer S."/>
            <person name="Hutchinson M.I."/>
            <person name="de Vries R.P."/>
            <person name="Natvig D.O."/>
            <person name="Powell A.J."/>
            <person name="Tsang A."/>
            <person name="Grigoriev I.V."/>
        </authorList>
    </citation>
    <scope>NUCLEOTIDE SEQUENCE [LARGE SCALE GENOMIC DNA]</scope>
    <source>
        <strain evidence="6 7">CBS 620.91</strain>
    </source>
</reference>
<feature type="transmembrane region" description="Helical" evidence="4">
    <location>
        <begin position="362"/>
        <end position="381"/>
    </location>
</feature>
<protein>
    <recommendedName>
        <fullName evidence="5">Glycosyl transferase CAP10 domain-containing protein</fullName>
    </recommendedName>
</protein>